<keyword evidence="6" id="KW-1185">Reference proteome</keyword>
<dbReference type="Gene3D" id="3.20.20.70">
    <property type="entry name" value="Aldolase class I"/>
    <property type="match status" value="1"/>
</dbReference>
<dbReference type="GO" id="GO:0043720">
    <property type="term" value="F:3-keto-5-aminohexanoate cleavage activity"/>
    <property type="evidence" value="ECO:0007669"/>
    <property type="project" value="InterPro"/>
</dbReference>
<evidence type="ECO:0000313" key="5">
    <source>
        <dbReference type="EMBL" id="TWI81425.1"/>
    </source>
</evidence>
<keyword evidence="3" id="KW-0479">Metal-binding</keyword>
<sequence>MLSAEADLLLQTYNSFVPDCIVNFCPTGMVPTSRETPHVPVQVHQIVEEVHAAYEVGITIAHLHARNADESPTSNPEVYRAIMEGIRKHCPDLLLCLTTSGRNAKTFEERSAVIELQPDLCSLTLSSLNFLQQASVNAPDMIQALAEKMVKYGVHPELECFDMGMINYGKYLIDKKLIQGPFYWNLLFGNIAGMQAELTQMGNAIREINSHSAVPHFIALGGIGANQLRVNAIAIAAGYGVRVGLEDNTWFDRDRSISASNLALLQRIHQLLGLHERKVMPSRVLGEKGFYNHVLHTR</sequence>
<keyword evidence="2" id="KW-0808">Transferase</keyword>
<accession>A0A562SJJ4</accession>
<dbReference type="Pfam" id="PF05853">
    <property type="entry name" value="BKACE"/>
    <property type="match status" value="1"/>
</dbReference>
<dbReference type="InterPro" id="IPR013785">
    <property type="entry name" value="Aldolase_TIM"/>
</dbReference>
<protein>
    <submittedName>
        <fullName evidence="5">Uncharacterized protein (DUF849 family)</fullName>
    </submittedName>
</protein>
<name>A0A562SJJ4_9BACT</name>
<keyword evidence="4" id="KW-0862">Zinc</keyword>
<evidence type="ECO:0000256" key="2">
    <source>
        <dbReference type="ARBA" id="ARBA00022679"/>
    </source>
</evidence>
<dbReference type="Proteomes" id="UP000316167">
    <property type="component" value="Unassembled WGS sequence"/>
</dbReference>
<evidence type="ECO:0000256" key="1">
    <source>
        <dbReference type="ARBA" id="ARBA00001947"/>
    </source>
</evidence>
<dbReference type="EMBL" id="VLLE01000004">
    <property type="protein sequence ID" value="TWI81425.1"/>
    <property type="molecule type" value="Genomic_DNA"/>
</dbReference>
<dbReference type="InterPro" id="IPR008567">
    <property type="entry name" value="BKACE"/>
</dbReference>
<gene>
    <name evidence="5" type="ORF">IQ13_2443</name>
</gene>
<comment type="cofactor">
    <cofactor evidence="1">
        <name>Zn(2+)</name>
        <dbReference type="ChEBI" id="CHEBI:29105"/>
    </cofactor>
</comment>
<evidence type="ECO:0000313" key="6">
    <source>
        <dbReference type="Proteomes" id="UP000316167"/>
    </source>
</evidence>
<dbReference type="PANTHER" id="PTHR37418">
    <property type="entry name" value="3-KETO-5-AMINOHEXANOATE CLEAVAGE ENZYME-RELATED"/>
    <property type="match status" value="1"/>
</dbReference>
<comment type="caution">
    <text evidence="5">The sequence shown here is derived from an EMBL/GenBank/DDBJ whole genome shotgun (WGS) entry which is preliminary data.</text>
</comment>
<proteinExistence type="predicted"/>
<reference evidence="5 6" key="1">
    <citation type="journal article" date="2015" name="Stand. Genomic Sci.">
        <title>Genomic Encyclopedia of Bacterial and Archaeal Type Strains, Phase III: the genomes of soil and plant-associated and newly described type strains.</title>
        <authorList>
            <person name="Whitman W.B."/>
            <person name="Woyke T."/>
            <person name="Klenk H.P."/>
            <person name="Zhou Y."/>
            <person name="Lilburn T.G."/>
            <person name="Beck B.J."/>
            <person name="De Vos P."/>
            <person name="Vandamme P."/>
            <person name="Eisen J.A."/>
            <person name="Garrity G."/>
            <person name="Hugenholtz P."/>
            <person name="Kyrpides N.C."/>
        </authorList>
    </citation>
    <scope>NUCLEOTIDE SEQUENCE [LARGE SCALE GENOMIC DNA]</scope>
    <source>
        <strain evidence="5 6">CGMCC 1.7271</strain>
    </source>
</reference>
<evidence type="ECO:0000256" key="4">
    <source>
        <dbReference type="ARBA" id="ARBA00022833"/>
    </source>
</evidence>
<evidence type="ECO:0000256" key="3">
    <source>
        <dbReference type="ARBA" id="ARBA00022723"/>
    </source>
</evidence>
<organism evidence="5 6">
    <name type="scientific">Lacibacter cauensis</name>
    <dbReference type="NCBI Taxonomy" id="510947"/>
    <lineage>
        <taxon>Bacteria</taxon>
        <taxon>Pseudomonadati</taxon>
        <taxon>Bacteroidota</taxon>
        <taxon>Chitinophagia</taxon>
        <taxon>Chitinophagales</taxon>
        <taxon>Chitinophagaceae</taxon>
        <taxon>Lacibacter</taxon>
    </lineage>
</organism>
<dbReference type="AlphaFoldDB" id="A0A562SJJ4"/>
<dbReference type="GO" id="GO:0046872">
    <property type="term" value="F:metal ion binding"/>
    <property type="evidence" value="ECO:0007669"/>
    <property type="project" value="UniProtKB-KW"/>
</dbReference>
<dbReference type="PANTHER" id="PTHR37418:SF2">
    <property type="entry name" value="3-KETO-5-AMINOHEXANOATE CLEAVAGE ENZYME"/>
    <property type="match status" value="1"/>
</dbReference>